<dbReference type="Gene3D" id="3.70.10.10">
    <property type="match status" value="1"/>
</dbReference>
<dbReference type="GO" id="GO:0031573">
    <property type="term" value="P:mitotic intra-S DNA damage checkpoint signaling"/>
    <property type="evidence" value="ECO:0007669"/>
    <property type="project" value="TreeGrafter"/>
</dbReference>
<reference evidence="5 6" key="1">
    <citation type="submission" date="2023-10" db="EMBL/GenBank/DDBJ databases">
        <title>Draft Genome Sequence of Candida saopaulonensis from a very Premature Infant with Sepsis.</title>
        <authorList>
            <person name="Ning Y."/>
            <person name="Dai R."/>
            <person name="Xiao M."/>
            <person name="Xu Y."/>
            <person name="Yan Q."/>
            <person name="Zhang L."/>
        </authorList>
    </citation>
    <scope>NUCLEOTIDE SEQUENCE [LARGE SCALE GENOMIC DNA]</scope>
    <source>
        <strain evidence="5 6">19XY460</strain>
    </source>
</reference>
<dbReference type="GO" id="GO:0030896">
    <property type="term" value="C:checkpoint clamp complex"/>
    <property type="evidence" value="ECO:0007669"/>
    <property type="project" value="InterPro"/>
</dbReference>
<dbReference type="Pfam" id="PF04005">
    <property type="entry name" value="Hus1"/>
    <property type="match status" value="1"/>
</dbReference>
<comment type="subcellular location">
    <subcellularLocation>
        <location evidence="1">Nucleus</location>
    </subcellularLocation>
</comment>
<name>A0AAX4HGJ1_9ASCO</name>
<evidence type="ECO:0000313" key="5">
    <source>
        <dbReference type="EMBL" id="WPK26982.1"/>
    </source>
</evidence>
<dbReference type="PANTHER" id="PTHR12900">
    <property type="entry name" value="MITOTIC AND DNA DAMAGE CHECKPOINT PROTEIN HUS1"/>
    <property type="match status" value="1"/>
</dbReference>
<dbReference type="RefSeq" id="XP_062879361.1">
    <property type="nucleotide sequence ID" value="XM_063023291.1"/>
</dbReference>
<evidence type="ECO:0000256" key="2">
    <source>
        <dbReference type="ARBA" id="ARBA00005563"/>
    </source>
</evidence>
<dbReference type="GO" id="GO:0000723">
    <property type="term" value="P:telomere maintenance"/>
    <property type="evidence" value="ECO:0007669"/>
    <property type="project" value="TreeGrafter"/>
</dbReference>
<keyword evidence="6" id="KW-1185">Reference proteome</keyword>
<comment type="similarity">
    <text evidence="2 4">Belongs to the HUS1 family.</text>
</comment>
<dbReference type="Proteomes" id="UP001338582">
    <property type="component" value="Chromosome 5"/>
</dbReference>
<dbReference type="EMBL" id="CP138898">
    <property type="protein sequence ID" value="WPK26982.1"/>
    <property type="molecule type" value="Genomic_DNA"/>
</dbReference>
<dbReference type="GO" id="GO:0005730">
    <property type="term" value="C:nucleolus"/>
    <property type="evidence" value="ECO:0007669"/>
    <property type="project" value="InterPro"/>
</dbReference>
<dbReference type="InterPro" id="IPR007150">
    <property type="entry name" value="HUS1/Mec3"/>
</dbReference>
<dbReference type="InterPro" id="IPR016580">
    <property type="entry name" value="HUS1"/>
</dbReference>
<dbReference type="PANTHER" id="PTHR12900:SF0">
    <property type="entry name" value="CHECKPOINT PROTEIN"/>
    <property type="match status" value="1"/>
</dbReference>
<evidence type="ECO:0000256" key="1">
    <source>
        <dbReference type="ARBA" id="ARBA00004123"/>
    </source>
</evidence>
<protein>
    <recommendedName>
        <fullName evidence="4">Checkpoint protein</fullName>
    </recommendedName>
</protein>
<dbReference type="GO" id="GO:0000724">
    <property type="term" value="P:double-strand break repair via homologous recombination"/>
    <property type="evidence" value="ECO:0007669"/>
    <property type="project" value="TreeGrafter"/>
</dbReference>
<dbReference type="GO" id="GO:0033314">
    <property type="term" value="P:mitotic DNA replication checkpoint signaling"/>
    <property type="evidence" value="ECO:0007669"/>
    <property type="project" value="TreeGrafter"/>
</dbReference>
<gene>
    <name evidence="5" type="ORF">PUMCH_004353</name>
</gene>
<accession>A0AAX4HGJ1</accession>
<keyword evidence="3" id="KW-0539">Nucleus</keyword>
<dbReference type="GeneID" id="88175414"/>
<evidence type="ECO:0000256" key="3">
    <source>
        <dbReference type="ARBA" id="ARBA00023242"/>
    </source>
</evidence>
<dbReference type="GO" id="GO:0006289">
    <property type="term" value="P:nucleotide-excision repair"/>
    <property type="evidence" value="ECO:0007669"/>
    <property type="project" value="TreeGrafter"/>
</dbReference>
<evidence type="ECO:0000313" key="6">
    <source>
        <dbReference type="Proteomes" id="UP001338582"/>
    </source>
</evidence>
<evidence type="ECO:0000256" key="4">
    <source>
        <dbReference type="PIRNR" id="PIRNR011312"/>
    </source>
</evidence>
<dbReference type="GO" id="GO:0044778">
    <property type="term" value="P:meiotic DNA integrity checkpoint signaling"/>
    <property type="evidence" value="ECO:0007669"/>
    <property type="project" value="TreeGrafter"/>
</dbReference>
<organism evidence="5 6">
    <name type="scientific">Australozyma saopauloensis</name>
    <dbReference type="NCBI Taxonomy" id="291208"/>
    <lineage>
        <taxon>Eukaryota</taxon>
        <taxon>Fungi</taxon>
        <taxon>Dikarya</taxon>
        <taxon>Ascomycota</taxon>
        <taxon>Saccharomycotina</taxon>
        <taxon>Pichiomycetes</taxon>
        <taxon>Metschnikowiaceae</taxon>
        <taxon>Australozyma</taxon>
    </lineage>
</organism>
<dbReference type="GO" id="GO:0035861">
    <property type="term" value="C:site of double-strand break"/>
    <property type="evidence" value="ECO:0007669"/>
    <property type="project" value="TreeGrafter"/>
</dbReference>
<sequence length="321" mass="36910">MWSAQVGPKTRVDLLPHETMKLKLQTQSTETLRKCFSQINSLRKFVVLRFSPDELLAVLADESSVIQEPQVWCKFPMYSIFSDVEVISQRDNVILLEINIELFLQTLRNFDKANSRDFNIRLQRKEGAGRSRAAYLALSYSETTNSTINHTFRVPVKILKSNVLAKVPELPHVDIMMKLPPEFAATFRRLEKFRNKMSQDRVTIRASRENGGSLQFLLEEVDNYKVAITWKAKLEIEQKQPESDSLRAVQANAPVNERSPDEPVEVTVTLRDWRLAQKIVSNCKTIIFLMCQNNACVIHCLLDDAEEVEVMYYVSGIRSPD</sequence>
<dbReference type="PIRSF" id="PIRSF011312">
    <property type="entry name" value="Cell_cycle_HUS1"/>
    <property type="match status" value="1"/>
</dbReference>
<dbReference type="AlphaFoldDB" id="A0AAX4HGJ1"/>
<proteinExistence type="inferred from homology"/>
<dbReference type="KEGG" id="asau:88175414"/>